<dbReference type="SUPFAM" id="SSF48726">
    <property type="entry name" value="Immunoglobulin"/>
    <property type="match status" value="1"/>
</dbReference>
<evidence type="ECO:0000256" key="3">
    <source>
        <dbReference type="ARBA" id="ARBA00023136"/>
    </source>
</evidence>
<dbReference type="GO" id="GO:0016020">
    <property type="term" value="C:membrane"/>
    <property type="evidence" value="ECO:0007669"/>
    <property type="project" value="UniProtKB-SubCell"/>
</dbReference>
<keyword evidence="2 5" id="KW-0732">Signal</keyword>
<protein>
    <submittedName>
        <fullName evidence="7">CD48 antigen</fullName>
    </submittedName>
</protein>
<comment type="subcellular location">
    <subcellularLocation>
        <location evidence="1">Membrane</location>
    </subcellularLocation>
</comment>
<evidence type="ECO:0000259" key="6">
    <source>
        <dbReference type="PROSITE" id="PS50835"/>
    </source>
</evidence>
<dbReference type="EMBL" id="AB645846">
    <property type="protein sequence ID" value="BAM29043.1"/>
    <property type="molecule type" value="mRNA"/>
</dbReference>
<keyword evidence="4" id="KW-0325">Glycoprotein</keyword>
<gene>
    <name evidence="7" type="primary">Rb-CD48</name>
</gene>
<dbReference type="AlphaFoldDB" id="I7HB97"/>
<evidence type="ECO:0000256" key="1">
    <source>
        <dbReference type="ARBA" id="ARBA00004370"/>
    </source>
</evidence>
<keyword evidence="3" id="KW-0472">Membrane</keyword>
<proteinExistence type="evidence at transcript level"/>
<feature type="domain" description="Ig-like" evidence="6">
    <location>
        <begin position="124"/>
        <end position="203"/>
    </location>
</feature>
<feature type="chain" id="PRO_5003709949" evidence="5">
    <location>
        <begin position="24"/>
        <end position="227"/>
    </location>
</feature>
<sequence length="227" mass="24704">MGKLTVSGLRAVLLLAVLNSAVAEKIYFMVGGNVTLELQPPVSEPITTILWKHGLNLLAEWVDGEVDLTYYGMFNGRTTLNTTTGRLDIKTMSGADAGLFTVEINSKVQAQSFEAEAIKEVPRPEILVRPLICSSASDRCTLTCEGDTEEAEPVTYSWKEGDGEWKQSGKDLDIIKNGTAHVKTFSCRMTNPVSEEESGPEVSPFNVARSFESCLNGVGNCQETDMS</sequence>
<dbReference type="PROSITE" id="PS50835">
    <property type="entry name" value="IG_LIKE"/>
    <property type="match status" value="1"/>
</dbReference>
<reference evidence="7" key="2">
    <citation type="submission" date="2012-07" db="EMBL/GenBank/DDBJ databases">
        <title>Molecular Identification and Expression Analysis of CD48 from rock bream, Oplegnathus fasciatus.</title>
        <authorList>
            <person name="Jeong J.M."/>
            <person name="Park C.I."/>
        </authorList>
    </citation>
    <scope>NUCLEOTIDE SEQUENCE</scope>
</reference>
<dbReference type="Gene3D" id="2.60.40.10">
    <property type="entry name" value="Immunoglobulins"/>
    <property type="match status" value="2"/>
</dbReference>
<name>I7HB97_OPLFA</name>
<dbReference type="PANTHER" id="PTHR12080">
    <property type="entry name" value="SIGNALING LYMPHOCYTIC ACTIVATION MOLECULE"/>
    <property type="match status" value="1"/>
</dbReference>
<dbReference type="InterPro" id="IPR036179">
    <property type="entry name" value="Ig-like_dom_sf"/>
</dbReference>
<organism evidence="7">
    <name type="scientific">Oplegnathus fasciatus</name>
    <name type="common">Barred knifejaw</name>
    <name type="synonym">Scaradon fasciatus</name>
    <dbReference type="NCBI Taxonomy" id="163134"/>
    <lineage>
        <taxon>Eukaryota</taxon>
        <taxon>Metazoa</taxon>
        <taxon>Chordata</taxon>
        <taxon>Craniata</taxon>
        <taxon>Vertebrata</taxon>
        <taxon>Euteleostomi</taxon>
        <taxon>Actinopterygii</taxon>
        <taxon>Neopterygii</taxon>
        <taxon>Teleostei</taxon>
        <taxon>Neoteleostei</taxon>
        <taxon>Acanthomorphata</taxon>
        <taxon>Eupercaria</taxon>
        <taxon>Centrarchiformes</taxon>
        <taxon>Terapontoidei</taxon>
        <taxon>Oplegnathidae</taxon>
        <taxon>Oplegnathus</taxon>
    </lineage>
</organism>
<dbReference type="PANTHER" id="PTHR12080:SF125">
    <property type="entry name" value="CD48 ANTIGEN-LIKE"/>
    <property type="match status" value="1"/>
</dbReference>
<evidence type="ECO:0000313" key="7">
    <source>
        <dbReference type="EMBL" id="BAM29043.1"/>
    </source>
</evidence>
<dbReference type="InterPro" id="IPR015631">
    <property type="entry name" value="CD2/SLAM_rcpt"/>
</dbReference>
<feature type="signal peptide" evidence="5">
    <location>
        <begin position="1"/>
        <end position="23"/>
    </location>
</feature>
<evidence type="ECO:0000256" key="4">
    <source>
        <dbReference type="ARBA" id="ARBA00023180"/>
    </source>
</evidence>
<dbReference type="InterPro" id="IPR013783">
    <property type="entry name" value="Ig-like_fold"/>
</dbReference>
<accession>I7HB97</accession>
<reference evidence="7" key="1">
    <citation type="submission" date="2011-07" db="EMBL/GenBank/DDBJ databases">
        <authorList>
            <person name="Joeng J.M."/>
            <person name="Park C.I."/>
            <person name="Kim E.G."/>
        </authorList>
    </citation>
    <scope>NUCLEOTIDE SEQUENCE</scope>
</reference>
<evidence type="ECO:0000256" key="5">
    <source>
        <dbReference type="SAM" id="SignalP"/>
    </source>
</evidence>
<evidence type="ECO:0000256" key="2">
    <source>
        <dbReference type="ARBA" id="ARBA00022729"/>
    </source>
</evidence>
<dbReference type="InterPro" id="IPR007110">
    <property type="entry name" value="Ig-like_dom"/>
</dbReference>